<accession>A0A066RNT2</accession>
<dbReference type="Proteomes" id="UP000027192">
    <property type="component" value="Unassembled WGS sequence"/>
</dbReference>
<dbReference type="EMBL" id="JMIB01000028">
    <property type="protein sequence ID" value="KDM90746.1"/>
    <property type="molecule type" value="Genomic_DNA"/>
</dbReference>
<name>A0A066RNT2_9GAMM</name>
<comment type="caution">
    <text evidence="1">The sequence shown here is derived from an EMBL/GenBank/DDBJ whole genome shotgun (WGS) entry which is preliminary data.</text>
</comment>
<organism evidence="1 2">
    <name type="scientific">Photobacterium galatheae</name>
    <dbReference type="NCBI Taxonomy" id="1654360"/>
    <lineage>
        <taxon>Bacteria</taxon>
        <taxon>Pseudomonadati</taxon>
        <taxon>Pseudomonadota</taxon>
        <taxon>Gammaproteobacteria</taxon>
        <taxon>Vibrionales</taxon>
        <taxon>Vibrionaceae</taxon>
        <taxon>Photobacterium</taxon>
    </lineage>
</organism>
<dbReference type="AlphaFoldDB" id="A0A066RNT2"/>
<keyword evidence="2" id="KW-1185">Reference proteome</keyword>
<gene>
    <name evidence="1" type="ORF">EA58_15275</name>
</gene>
<evidence type="ECO:0000313" key="1">
    <source>
        <dbReference type="EMBL" id="KDM90746.1"/>
    </source>
</evidence>
<sequence>MGIHLHKGTGTFPFLFLKSGTDSVWLRIISSEEKMTDGNFIRNERERGDLTRTWHELLLLLMKPQYGVMLVVQLKFRMNSTG</sequence>
<proteinExistence type="predicted"/>
<protein>
    <submittedName>
        <fullName evidence="1">Uncharacterized protein</fullName>
    </submittedName>
</protein>
<evidence type="ECO:0000313" key="2">
    <source>
        <dbReference type="Proteomes" id="UP000027192"/>
    </source>
</evidence>
<reference evidence="1 2" key="1">
    <citation type="submission" date="2014-04" db="EMBL/GenBank/DDBJ databases">
        <title>Draft genome sequence of Photobacterium halotolerans S2753: a solonamide, ngercheumicin and holomycin producer.</title>
        <authorList>
            <person name="Machado H.R."/>
            <person name="Gram L."/>
        </authorList>
    </citation>
    <scope>NUCLEOTIDE SEQUENCE [LARGE SCALE GENOMIC DNA]</scope>
    <source>
        <strain evidence="1 2">S2753</strain>
    </source>
</reference>